<dbReference type="Proteomes" id="UP000240042">
    <property type="component" value="Unassembled WGS sequence"/>
</dbReference>
<evidence type="ECO:0000313" key="2">
    <source>
        <dbReference type="EMBL" id="SFB68043.1"/>
    </source>
</evidence>
<evidence type="ECO:0008006" key="4">
    <source>
        <dbReference type="Google" id="ProtNLM"/>
    </source>
</evidence>
<dbReference type="AlphaFoldDB" id="A0A1I1D605"/>
<evidence type="ECO:0000313" key="3">
    <source>
        <dbReference type="Proteomes" id="UP000240042"/>
    </source>
</evidence>
<dbReference type="RefSeq" id="WP_092317191.1">
    <property type="nucleotide sequence ID" value="NZ_FOKY01000001.1"/>
</dbReference>
<feature type="chain" id="PRO_5015159996" description="Peptidase M61 catalytic domain-containing protein" evidence="1">
    <location>
        <begin position="20"/>
        <end position="644"/>
    </location>
</feature>
<sequence length="644" mass="74120">MINKIYLFSLFLTPVHLSASILDTVSIKGTVHFDHKIPALNGKFVYTIHNNSQSAQQTWSVVVHPDVQILSLTQQNTEASFTVKPSGNYKLIVITLPYKIEPDKRTKITIKTALLTQNKDARFTVTEKFVFLDARKIWFPLPDNDLEANLELEISTSNDLYPVIGSALIKGKTNLPGIRTSSWKNELSSLGLSSTLIITDKPRHQIDNIYVYTENTNLVQIVKREFLPFWNIIRQKQYRFPLSQFHIMPIDLTIPGKSEEFADGEFLGNLIFIDNKLSSLAVKESKTNFYFSGPADKRLIETLIHETYHSYFPGLLRHDPTDGLFIESLVQYMTWSVIKELDPLWAKNIQKRNRFLLQNLAIQNSENYLWDFLFNTSILIASFENSSFSSFELADTLVEKYRYITFNKQDLIETASLHRSSEESGESNKINSELLKLTNQKQFFNSSISAIATNFIITITNKSIGRKKKIWTIPVETTVLQIEHNYPQEWQGQLTWIKNDKTNTISLLIPKDSVWITNLPGNISQAFIQSDLDPMELYLADNILDPSSDQGYQLINLLNKSKNLDTHPKIEFTENTLQKIKSLKEKNFLFSWDNTVNTGKSTTEMFILDTQNNKKGYIQIIFNKENDNFKILEIIDPLKINDPE</sequence>
<dbReference type="EMBL" id="FOKY01000001">
    <property type="protein sequence ID" value="SFB68043.1"/>
    <property type="molecule type" value="Genomic_DNA"/>
</dbReference>
<keyword evidence="1" id="KW-0732">Signal</keyword>
<name>A0A1I1D605_BREAD</name>
<dbReference type="STRING" id="34097.SAMN02745150_00137"/>
<reference evidence="3" key="1">
    <citation type="submission" date="2016-10" db="EMBL/GenBank/DDBJ databases">
        <authorList>
            <person name="Varghese N."/>
            <person name="Submissions S."/>
        </authorList>
    </citation>
    <scope>NUCLEOTIDE SEQUENCE [LARGE SCALE GENOMIC DNA]</scope>
    <source>
        <strain evidence="3">ATCC 43811</strain>
    </source>
</reference>
<protein>
    <recommendedName>
        <fullName evidence="4">Peptidase M61 catalytic domain-containing protein</fullName>
    </recommendedName>
</protein>
<organism evidence="2 3">
    <name type="scientific">Brevinema andersonii</name>
    <dbReference type="NCBI Taxonomy" id="34097"/>
    <lineage>
        <taxon>Bacteria</taxon>
        <taxon>Pseudomonadati</taxon>
        <taxon>Spirochaetota</taxon>
        <taxon>Spirochaetia</taxon>
        <taxon>Brevinematales</taxon>
        <taxon>Brevinemataceae</taxon>
        <taxon>Brevinema</taxon>
    </lineage>
</organism>
<proteinExistence type="predicted"/>
<keyword evidence="3" id="KW-1185">Reference proteome</keyword>
<gene>
    <name evidence="2" type="ORF">SAMN02745150_00137</name>
</gene>
<accession>A0A1I1D605</accession>
<evidence type="ECO:0000256" key="1">
    <source>
        <dbReference type="SAM" id="SignalP"/>
    </source>
</evidence>
<feature type="signal peptide" evidence="1">
    <location>
        <begin position="1"/>
        <end position="19"/>
    </location>
</feature>